<evidence type="ECO:0000259" key="10">
    <source>
        <dbReference type="PROSITE" id="PS50109"/>
    </source>
</evidence>
<dbReference type="AlphaFoldDB" id="A0A937FV86"/>
<feature type="repeat" description="TPR" evidence="6">
    <location>
        <begin position="247"/>
        <end position="280"/>
    </location>
</feature>
<dbReference type="InterPro" id="IPR005467">
    <property type="entry name" value="His_kinase_dom"/>
</dbReference>
<dbReference type="PRINTS" id="PR00344">
    <property type="entry name" value="BCTRLSENSOR"/>
</dbReference>
<dbReference type="InterPro" id="IPR004358">
    <property type="entry name" value="Sig_transdc_His_kin-like_C"/>
</dbReference>
<dbReference type="Pfam" id="PF00512">
    <property type="entry name" value="HisKA"/>
    <property type="match status" value="1"/>
</dbReference>
<dbReference type="PROSITE" id="PS50109">
    <property type="entry name" value="HIS_KIN"/>
    <property type="match status" value="1"/>
</dbReference>
<dbReference type="Pfam" id="PF13424">
    <property type="entry name" value="TPR_12"/>
    <property type="match status" value="2"/>
</dbReference>
<feature type="repeat" description="TPR" evidence="6">
    <location>
        <begin position="207"/>
        <end position="240"/>
    </location>
</feature>
<gene>
    <name evidence="11" type="ORF">JMN32_04740</name>
</gene>
<feature type="repeat" description="TPR" evidence="6">
    <location>
        <begin position="287"/>
        <end position="320"/>
    </location>
</feature>
<evidence type="ECO:0000313" key="12">
    <source>
        <dbReference type="Proteomes" id="UP000614216"/>
    </source>
</evidence>
<dbReference type="SUPFAM" id="SSF47384">
    <property type="entry name" value="Homodimeric domain of signal transducing histidine kinase"/>
    <property type="match status" value="1"/>
</dbReference>
<dbReference type="InterPro" id="IPR019734">
    <property type="entry name" value="TPR_rpt"/>
</dbReference>
<feature type="signal peptide" evidence="9">
    <location>
        <begin position="1"/>
        <end position="24"/>
    </location>
</feature>
<feature type="chain" id="PRO_5037106933" description="histidine kinase" evidence="9">
    <location>
        <begin position="25"/>
        <end position="748"/>
    </location>
</feature>
<dbReference type="GO" id="GO:0000155">
    <property type="term" value="F:phosphorelay sensor kinase activity"/>
    <property type="evidence" value="ECO:0007669"/>
    <property type="project" value="InterPro"/>
</dbReference>
<evidence type="ECO:0000256" key="1">
    <source>
        <dbReference type="ARBA" id="ARBA00000085"/>
    </source>
</evidence>
<keyword evidence="5 11" id="KW-0418">Kinase</keyword>
<feature type="repeat" description="TPR" evidence="6">
    <location>
        <begin position="85"/>
        <end position="118"/>
    </location>
</feature>
<keyword evidence="8" id="KW-0472">Membrane</keyword>
<dbReference type="Pfam" id="PF02518">
    <property type="entry name" value="HATPase_c"/>
    <property type="match status" value="1"/>
</dbReference>
<dbReference type="RefSeq" id="WP_202855144.1">
    <property type="nucleotide sequence ID" value="NZ_JAEUGD010000016.1"/>
</dbReference>
<keyword evidence="8" id="KW-1133">Transmembrane helix</keyword>
<dbReference type="CDD" id="cd00082">
    <property type="entry name" value="HisKA"/>
    <property type="match status" value="1"/>
</dbReference>
<dbReference type="SMART" id="SM00028">
    <property type="entry name" value="TPR"/>
    <property type="match status" value="7"/>
</dbReference>
<feature type="coiled-coil region" evidence="7">
    <location>
        <begin position="471"/>
        <end position="533"/>
    </location>
</feature>
<keyword evidence="9" id="KW-0732">Signal</keyword>
<comment type="caution">
    <text evidence="11">The sequence shown here is derived from an EMBL/GenBank/DDBJ whole genome shotgun (WGS) entry which is preliminary data.</text>
</comment>
<proteinExistence type="predicted"/>
<dbReference type="GO" id="GO:0005886">
    <property type="term" value="C:plasma membrane"/>
    <property type="evidence" value="ECO:0007669"/>
    <property type="project" value="TreeGrafter"/>
</dbReference>
<dbReference type="SUPFAM" id="SSF55874">
    <property type="entry name" value="ATPase domain of HSP90 chaperone/DNA topoisomerase II/histidine kinase"/>
    <property type="match status" value="1"/>
</dbReference>
<dbReference type="Gene3D" id="1.10.287.130">
    <property type="match status" value="1"/>
</dbReference>
<dbReference type="Gene3D" id="1.25.40.10">
    <property type="entry name" value="Tetratricopeptide repeat domain"/>
    <property type="match status" value="2"/>
</dbReference>
<evidence type="ECO:0000256" key="8">
    <source>
        <dbReference type="SAM" id="Phobius"/>
    </source>
</evidence>
<name>A0A937FV86_9BACT</name>
<organism evidence="11 12">
    <name type="scientific">Fulvivirga marina</name>
    <dbReference type="NCBI Taxonomy" id="2494733"/>
    <lineage>
        <taxon>Bacteria</taxon>
        <taxon>Pseudomonadati</taxon>
        <taxon>Bacteroidota</taxon>
        <taxon>Cytophagia</taxon>
        <taxon>Cytophagales</taxon>
        <taxon>Fulvivirgaceae</taxon>
        <taxon>Fulvivirga</taxon>
    </lineage>
</organism>
<sequence length="748" mass="84520">MIVTRLQTSFSACILILLATALYGQPPKIDSLTAKTYEVKEDTSRVDLFIELAKNWKDINVDSSLYYSNLAIDLARNNEYITGEALALDIQGRTLMEKKEFEEAVQTFEKGLSLLEAHDKISKSAAGYLFNGLAITYHLQGKIDQAATNLVKSYKVFEAIQDSSGVIGNAMNAGVAYVDMGNFIQGLEFYQIALSYAEKMNRRNFVGLIYNDIGVIYRKQNQYELALEYFNKSLGIVSALGDKPGMANALNNLGLVYENNGEYEKALESYGRTMALDEENDNKYGIALTLNNVGYIKRKQGKYNEAIHSYTRSFDIMETLNNKWGQSKALKGIGEVFLNQKAYAKAYRPLNESYELANEINNTELLNQTSSNLYQYYEAVGDPKNALKYYRVFYTTQDSLYNEEKTKKLARMEAEYEFQKERDSLGFVQQRMAIEAKQKISRQALIQRVTAAGLVIVLILFMIIWRYSRLKRRANLELAERNNQIEAQNEEIIAQRDQLEERNKIVEQQKFQLEEVNEELKALNEEKNMLMGVVAHDLKSPLNQIVGLIDIATKSVDNIPSELNIYLEKIHSSAHNSTQMINRILDIGAIESKEEASLSNVELYPIVKNLIDDFLILAEKKDITLNFEGDNEHLRALVNESYYKQIIQNLISNAIKFSPKGKSVHVSISKKGNQVVTKVIDEGPGIPEADLPKLFNKYETLTARPTDGESSTGLGLAIVKKYVDAMNGSVTCDSDIEKGTTFSVFLKA</sequence>
<evidence type="ECO:0000256" key="5">
    <source>
        <dbReference type="ARBA" id="ARBA00022777"/>
    </source>
</evidence>
<dbReference type="FunFam" id="3.30.565.10:FF:000006">
    <property type="entry name" value="Sensor histidine kinase WalK"/>
    <property type="match status" value="1"/>
</dbReference>
<dbReference type="InterPro" id="IPR003661">
    <property type="entry name" value="HisK_dim/P_dom"/>
</dbReference>
<evidence type="ECO:0000256" key="3">
    <source>
        <dbReference type="ARBA" id="ARBA00022553"/>
    </source>
</evidence>
<evidence type="ECO:0000256" key="9">
    <source>
        <dbReference type="SAM" id="SignalP"/>
    </source>
</evidence>
<dbReference type="Proteomes" id="UP000614216">
    <property type="component" value="Unassembled WGS sequence"/>
</dbReference>
<dbReference type="GO" id="GO:0009927">
    <property type="term" value="F:histidine phosphotransfer kinase activity"/>
    <property type="evidence" value="ECO:0007669"/>
    <property type="project" value="TreeGrafter"/>
</dbReference>
<evidence type="ECO:0000256" key="7">
    <source>
        <dbReference type="SAM" id="Coils"/>
    </source>
</evidence>
<evidence type="ECO:0000256" key="2">
    <source>
        <dbReference type="ARBA" id="ARBA00012438"/>
    </source>
</evidence>
<dbReference type="InterPro" id="IPR036890">
    <property type="entry name" value="HATPase_C_sf"/>
</dbReference>
<keyword evidence="6" id="KW-0802">TPR repeat</keyword>
<dbReference type="Gene3D" id="3.30.565.10">
    <property type="entry name" value="Histidine kinase-like ATPase, C-terminal domain"/>
    <property type="match status" value="1"/>
</dbReference>
<dbReference type="PROSITE" id="PS50293">
    <property type="entry name" value="TPR_REGION"/>
    <property type="match status" value="1"/>
</dbReference>
<keyword evidence="7" id="KW-0175">Coiled coil</keyword>
<evidence type="ECO:0000256" key="4">
    <source>
        <dbReference type="ARBA" id="ARBA00022679"/>
    </source>
</evidence>
<dbReference type="EMBL" id="JAEUGD010000016">
    <property type="protein sequence ID" value="MBL6445603.1"/>
    <property type="molecule type" value="Genomic_DNA"/>
</dbReference>
<feature type="transmembrane region" description="Helical" evidence="8">
    <location>
        <begin position="445"/>
        <end position="465"/>
    </location>
</feature>
<evidence type="ECO:0000256" key="6">
    <source>
        <dbReference type="PROSITE-ProRule" id="PRU00339"/>
    </source>
</evidence>
<feature type="domain" description="Histidine kinase" evidence="10">
    <location>
        <begin position="533"/>
        <end position="748"/>
    </location>
</feature>
<keyword evidence="3" id="KW-0597">Phosphoprotein</keyword>
<dbReference type="SUPFAM" id="SSF48452">
    <property type="entry name" value="TPR-like"/>
    <property type="match status" value="2"/>
</dbReference>
<accession>A0A937FV86</accession>
<keyword evidence="4" id="KW-0808">Transferase</keyword>
<evidence type="ECO:0000313" key="11">
    <source>
        <dbReference type="EMBL" id="MBL6445603.1"/>
    </source>
</evidence>
<keyword evidence="12" id="KW-1185">Reference proteome</keyword>
<dbReference type="PANTHER" id="PTHR43047:SF72">
    <property type="entry name" value="OSMOSENSING HISTIDINE PROTEIN KINASE SLN1"/>
    <property type="match status" value="1"/>
</dbReference>
<protein>
    <recommendedName>
        <fullName evidence="2">histidine kinase</fullName>
        <ecNumber evidence="2">2.7.13.3</ecNumber>
    </recommendedName>
</protein>
<dbReference type="InterPro" id="IPR011990">
    <property type="entry name" value="TPR-like_helical_dom_sf"/>
</dbReference>
<reference evidence="11" key="1">
    <citation type="submission" date="2021-01" db="EMBL/GenBank/DDBJ databases">
        <title>Fulvivirga kasyanovii gen. nov., sp nov., a novel member of the phylum Bacteroidetes isolated from seawater in a mussel farm.</title>
        <authorList>
            <person name="Zhao L.-H."/>
            <person name="Wang Z.-J."/>
        </authorList>
    </citation>
    <scope>NUCLEOTIDE SEQUENCE</scope>
    <source>
        <strain evidence="11">29W222</strain>
    </source>
</reference>
<dbReference type="CDD" id="cd00075">
    <property type="entry name" value="HATPase"/>
    <property type="match status" value="1"/>
</dbReference>
<dbReference type="EC" id="2.7.13.3" evidence="2"/>
<dbReference type="PANTHER" id="PTHR43047">
    <property type="entry name" value="TWO-COMPONENT HISTIDINE PROTEIN KINASE"/>
    <property type="match status" value="1"/>
</dbReference>
<dbReference type="InterPro" id="IPR003594">
    <property type="entry name" value="HATPase_dom"/>
</dbReference>
<dbReference type="PROSITE" id="PS50005">
    <property type="entry name" value="TPR"/>
    <property type="match status" value="4"/>
</dbReference>
<dbReference type="InterPro" id="IPR036097">
    <property type="entry name" value="HisK_dim/P_sf"/>
</dbReference>
<dbReference type="SMART" id="SM00388">
    <property type="entry name" value="HisKA"/>
    <property type="match status" value="1"/>
</dbReference>
<comment type="catalytic activity">
    <reaction evidence="1">
        <text>ATP + protein L-histidine = ADP + protein N-phospho-L-histidine.</text>
        <dbReference type="EC" id="2.7.13.3"/>
    </reaction>
</comment>
<keyword evidence="8" id="KW-0812">Transmembrane</keyword>
<dbReference type="SMART" id="SM00387">
    <property type="entry name" value="HATPase_c"/>
    <property type="match status" value="1"/>
</dbReference>